<dbReference type="GeneID" id="110416754"/>
<feature type="region of interest" description="Disordered" evidence="4">
    <location>
        <begin position="216"/>
        <end position="249"/>
    </location>
</feature>
<dbReference type="Proteomes" id="UP000504621">
    <property type="component" value="Unplaced"/>
</dbReference>
<dbReference type="GO" id="GO:0003700">
    <property type="term" value="F:DNA-binding transcription factor activity"/>
    <property type="evidence" value="ECO:0007669"/>
    <property type="project" value="InterPro"/>
</dbReference>
<organism evidence="6 7">
    <name type="scientific">Herrania umbratica</name>
    <dbReference type="NCBI Taxonomy" id="108875"/>
    <lineage>
        <taxon>Eukaryota</taxon>
        <taxon>Viridiplantae</taxon>
        <taxon>Streptophyta</taxon>
        <taxon>Embryophyta</taxon>
        <taxon>Tracheophyta</taxon>
        <taxon>Spermatophyta</taxon>
        <taxon>Magnoliopsida</taxon>
        <taxon>eudicotyledons</taxon>
        <taxon>Gunneridae</taxon>
        <taxon>Pentapetalae</taxon>
        <taxon>rosids</taxon>
        <taxon>malvids</taxon>
        <taxon>Malvales</taxon>
        <taxon>Malvaceae</taxon>
        <taxon>Byttnerioideae</taxon>
        <taxon>Herrania</taxon>
    </lineage>
</organism>
<feature type="domain" description="BZIP" evidence="5">
    <location>
        <begin position="365"/>
        <end position="380"/>
    </location>
</feature>
<proteinExistence type="predicted"/>
<evidence type="ECO:0000313" key="7">
    <source>
        <dbReference type="RefSeq" id="XP_021284500.1"/>
    </source>
</evidence>
<feature type="compositionally biased region" description="Polar residues" evidence="4">
    <location>
        <begin position="216"/>
        <end position="227"/>
    </location>
</feature>
<name>A0A6J1ACJ1_9ROSI</name>
<gene>
    <name evidence="7" type="primary">LOC110416754</name>
</gene>
<dbReference type="PANTHER" id="PTHR22952:SF446">
    <property type="entry name" value="ABSCISIC ACID-INSENSITIVE 5-LIKE PROTEIN 5-RELATED"/>
    <property type="match status" value="1"/>
</dbReference>
<evidence type="ECO:0000256" key="1">
    <source>
        <dbReference type="ARBA" id="ARBA00004123"/>
    </source>
</evidence>
<accession>A0A6J1ACJ1</accession>
<feature type="compositionally biased region" description="Low complexity" evidence="4">
    <location>
        <begin position="228"/>
        <end position="247"/>
    </location>
</feature>
<dbReference type="RefSeq" id="XP_021284500.1">
    <property type="nucleotide sequence ID" value="XM_021428825.1"/>
</dbReference>
<dbReference type="GO" id="GO:0003677">
    <property type="term" value="F:DNA binding"/>
    <property type="evidence" value="ECO:0007669"/>
    <property type="project" value="UniProtKB-KW"/>
</dbReference>
<evidence type="ECO:0000259" key="5">
    <source>
        <dbReference type="PROSITE" id="PS00036"/>
    </source>
</evidence>
<evidence type="ECO:0000256" key="4">
    <source>
        <dbReference type="SAM" id="MobiDB-lite"/>
    </source>
</evidence>
<keyword evidence="2" id="KW-0238">DNA-binding</keyword>
<feature type="compositionally biased region" description="Polar residues" evidence="4">
    <location>
        <begin position="1"/>
        <end position="12"/>
    </location>
</feature>
<dbReference type="GO" id="GO:0045893">
    <property type="term" value="P:positive regulation of DNA-templated transcription"/>
    <property type="evidence" value="ECO:0007669"/>
    <property type="project" value="InterPro"/>
</dbReference>
<evidence type="ECO:0000256" key="3">
    <source>
        <dbReference type="ARBA" id="ARBA00023242"/>
    </source>
</evidence>
<dbReference type="InterPro" id="IPR004827">
    <property type="entry name" value="bZIP"/>
</dbReference>
<dbReference type="CDD" id="cd14707">
    <property type="entry name" value="bZIP_plant_BZIP46"/>
    <property type="match status" value="1"/>
</dbReference>
<keyword evidence="6" id="KW-1185">Reference proteome</keyword>
<evidence type="ECO:0000313" key="6">
    <source>
        <dbReference type="Proteomes" id="UP000504621"/>
    </source>
</evidence>
<dbReference type="PANTHER" id="PTHR22952">
    <property type="entry name" value="CAMP-RESPONSE ELEMENT BINDING PROTEIN-RELATED"/>
    <property type="match status" value="1"/>
</dbReference>
<keyword evidence="3" id="KW-0539">Nucleus</keyword>
<dbReference type="InterPro" id="IPR043452">
    <property type="entry name" value="BZIP46-like"/>
</dbReference>
<reference evidence="7" key="1">
    <citation type="submission" date="2025-08" db="UniProtKB">
        <authorList>
            <consortium name="RefSeq"/>
        </authorList>
    </citation>
    <scope>IDENTIFICATION</scope>
    <source>
        <tissue evidence="7">Leaf</tissue>
    </source>
</reference>
<protein>
    <submittedName>
        <fullName evidence="7">ABSCISIC ACID-INSENSITIVE 5-like protein 5</fullName>
    </submittedName>
</protein>
<dbReference type="GO" id="GO:0005634">
    <property type="term" value="C:nucleus"/>
    <property type="evidence" value="ECO:0007669"/>
    <property type="project" value="UniProtKB-SubCell"/>
</dbReference>
<dbReference type="Gene3D" id="1.20.5.170">
    <property type="match status" value="1"/>
</dbReference>
<dbReference type="PROSITE" id="PS00036">
    <property type="entry name" value="BZIP_BASIC"/>
    <property type="match status" value="1"/>
</dbReference>
<evidence type="ECO:0000256" key="2">
    <source>
        <dbReference type="ARBA" id="ARBA00023125"/>
    </source>
</evidence>
<sequence length="393" mass="41456">MGTNMNFKNFGSNPPPSADGGGIKPQPPGNMQLIRQPSIYSLTFDEFQSTVGGIGKDFGSMNMDELLKNIWSAEETQTMAFSSGGLDGNGGLQRQGSLTLPRTLSQKTVDEVWKDIAKEYSIGKDGIGTGAINNIPQRQQTLGEMTLEEFLVRAGVVREDTPLVAKVNNGGFFGELPRSGTNTGFGIGFQQGGRGANLMGNRISESGNQIGIQASNLPSNVNGVRSNQHQLAQRQTQQQQQHQQQQQPIFPKQPAVGYGAQIPLQSGGQLGSPGIRGGIAGIGDQGLSNGLIQGGVLQGGGMGMVGLGGPVSVATGSPANQLSSDGIGKSSGDTSSVSPVPYVFNGSLRGRKCSAVEKVAERRQRRMIKNRESAARSRARKQIMLQYGNLIAI</sequence>
<dbReference type="OrthoDB" id="1927218at2759"/>
<dbReference type="AlphaFoldDB" id="A0A6J1ACJ1"/>
<feature type="region of interest" description="Disordered" evidence="4">
    <location>
        <begin position="1"/>
        <end position="31"/>
    </location>
</feature>
<comment type="subcellular location">
    <subcellularLocation>
        <location evidence="1">Nucleus</location>
    </subcellularLocation>
</comment>